<dbReference type="InterPro" id="IPR036397">
    <property type="entry name" value="RNaseH_sf"/>
</dbReference>
<proteinExistence type="predicted"/>
<feature type="domain" description="Integrase catalytic" evidence="1">
    <location>
        <begin position="91"/>
        <end position="162"/>
    </location>
</feature>
<dbReference type="EMBL" id="GDID01005957">
    <property type="protein sequence ID" value="JAP90649.1"/>
    <property type="molecule type" value="Transcribed_RNA"/>
</dbReference>
<dbReference type="GO" id="GO:0003676">
    <property type="term" value="F:nucleic acid binding"/>
    <property type="evidence" value="ECO:0007669"/>
    <property type="project" value="InterPro"/>
</dbReference>
<organism evidence="2">
    <name type="scientific">Trepomonas sp. PC1</name>
    <dbReference type="NCBI Taxonomy" id="1076344"/>
    <lineage>
        <taxon>Eukaryota</taxon>
        <taxon>Metamonada</taxon>
        <taxon>Diplomonadida</taxon>
        <taxon>Hexamitidae</taxon>
        <taxon>Hexamitinae</taxon>
        <taxon>Trepomonas</taxon>
    </lineage>
</organism>
<evidence type="ECO:0000313" key="2">
    <source>
        <dbReference type="EMBL" id="JAP90649.1"/>
    </source>
</evidence>
<evidence type="ECO:0000259" key="1">
    <source>
        <dbReference type="PROSITE" id="PS50994"/>
    </source>
</evidence>
<sequence>KQLRAIRFLQRRIEISSLCWIENIHLNLQLQVSPQIRCNNDRTPSQANLQRAEDRSSNRQRYVDTHCLKCPVYVLTKYLIAFIGPQKSFGVLHTDNVTEFKGHFQDLLRQEGIIFSTSRVGTPTDNGKIERFWSSVDMWCAPQEYKYVDEIIDAYNNHSESF</sequence>
<dbReference type="InterPro" id="IPR012337">
    <property type="entry name" value="RNaseH-like_sf"/>
</dbReference>
<protein>
    <submittedName>
        <fullName evidence="2">Integrase core domain-containing protein</fullName>
    </submittedName>
</protein>
<feature type="non-terminal residue" evidence="2">
    <location>
        <position position="1"/>
    </location>
</feature>
<accession>A0A146K586</accession>
<dbReference type="PROSITE" id="PS50994">
    <property type="entry name" value="INTEGRASE"/>
    <property type="match status" value="1"/>
</dbReference>
<dbReference type="SUPFAM" id="SSF53098">
    <property type="entry name" value="Ribonuclease H-like"/>
    <property type="match status" value="1"/>
</dbReference>
<name>A0A146K586_9EUKA</name>
<feature type="non-terminal residue" evidence="2">
    <location>
        <position position="162"/>
    </location>
</feature>
<dbReference type="InterPro" id="IPR001584">
    <property type="entry name" value="Integrase_cat-core"/>
</dbReference>
<dbReference type="GO" id="GO:0015074">
    <property type="term" value="P:DNA integration"/>
    <property type="evidence" value="ECO:0007669"/>
    <property type="project" value="InterPro"/>
</dbReference>
<dbReference type="AlphaFoldDB" id="A0A146K586"/>
<gene>
    <name evidence="2" type="ORF">TPC1_20052</name>
</gene>
<reference evidence="2" key="1">
    <citation type="submission" date="2015-07" db="EMBL/GenBank/DDBJ databases">
        <title>Adaptation to a free-living lifestyle via gene acquisitions in the diplomonad Trepomonas sp. PC1.</title>
        <authorList>
            <person name="Xu F."/>
            <person name="Jerlstrom-Hultqvist J."/>
            <person name="Kolisko M."/>
            <person name="Simpson A.G.B."/>
            <person name="Roger A.J."/>
            <person name="Svard S.G."/>
            <person name="Andersson J.O."/>
        </authorList>
    </citation>
    <scope>NUCLEOTIDE SEQUENCE</scope>
    <source>
        <strain evidence="2">PC1</strain>
    </source>
</reference>
<dbReference type="Gene3D" id="3.30.420.10">
    <property type="entry name" value="Ribonuclease H-like superfamily/Ribonuclease H"/>
    <property type="match status" value="1"/>
</dbReference>